<evidence type="ECO:0008006" key="4">
    <source>
        <dbReference type="Google" id="ProtNLM"/>
    </source>
</evidence>
<dbReference type="Proteomes" id="UP000198281">
    <property type="component" value="Unassembled WGS sequence"/>
</dbReference>
<sequence length="93" mass="9891">MRNAIITLLEIATLIGALLGGFLIFTALSPANTAIQTAASAAVGIGFVAVPYALAATFHRAMMRSKLTERVQRDDPEKGAVMEYVRAKLRGEA</sequence>
<keyword evidence="1" id="KW-0812">Transmembrane</keyword>
<name>A0A239FAH1_9SPHN</name>
<proteinExistence type="predicted"/>
<dbReference type="AlphaFoldDB" id="A0A239FAH1"/>
<feature type="transmembrane region" description="Helical" evidence="1">
    <location>
        <begin position="34"/>
        <end position="58"/>
    </location>
</feature>
<protein>
    <recommendedName>
        <fullName evidence="4">Holin-X, holin superfamily III</fullName>
    </recommendedName>
</protein>
<dbReference type="RefSeq" id="WP_089219401.1">
    <property type="nucleotide sequence ID" value="NZ_FZOS01000008.1"/>
</dbReference>
<evidence type="ECO:0000256" key="1">
    <source>
        <dbReference type="SAM" id="Phobius"/>
    </source>
</evidence>
<reference evidence="3" key="1">
    <citation type="submission" date="2017-06" db="EMBL/GenBank/DDBJ databases">
        <authorList>
            <person name="Varghese N."/>
            <person name="Submissions S."/>
        </authorList>
    </citation>
    <scope>NUCLEOTIDE SEQUENCE [LARGE SCALE GENOMIC DNA]</scope>
    <source>
        <strain evidence="3">LNB2</strain>
    </source>
</reference>
<keyword evidence="1" id="KW-0472">Membrane</keyword>
<organism evidence="2 3">
    <name type="scientific">Edaphosphingomonas laterariae</name>
    <dbReference type="NCBI Taxonomy" id="861865"/>
    <lineage>
        <taxon>Bacteria</taxon>
        <taxon>Pseudomonadati</taxon>
        <taxon>Pseudomonadota</taxon>
        <taxon>Alphaproteobacteria</taxon>
        <taxon>Sphingomonadales</taxon>
        <taxon>Rhizorhabdaceae</taxon>
        <taxon>Edaphosphingomonas</taxon>
    </lineage>
</organism>
<feature type="transmembrane region" description="Helical" evidence="1">
    <location>
        <begin position="7"/>
        <end position="28"/>
    </location>
</feature>
<keyword evidence="1" id="KW-1133">Transmembrane helix</keyword>
<accession>A0A239FAH1</accession>
<evidence type="ECO:0000313" key="2">
    <source>
        <dbReference type="EMBL" id="SNS53152.1"/>
    </source>
</evidence>
<dbReference type="EMBL" id="FZOS01000008">
    <property type="protein sequence ID" value="SNS53152.1"/>
    <property type="molecule type" value="Genomic_DNA"/>
</dbReference>
<keyword evidence="3" id="KW-1185">Reference proteome</keyword>
<gene>
    <name evidence="2" type="ORF">SAMN06295912_108116</name>
</gene>
<evidence type="ECO:0000313" key="3">
    <source>
        <dbReference type="Proteomes" id="UP000198281"/>
    </source>
</evidence>